<protein>
    <submittedName>
        <fullName evidence="2">Uncharacterized protein</fullName>
    </submittedName>
</protein>
<evidence type="ECO:0000313" key="3">
    <source>
        <dbReference type="Proteomes" id="UP000735302"/>
    </source>
</evidence>
<keyword evidence="3" id="KW-1185">Reference proteome</keyword>
<dbReference type="AlphaFoldDB" id="A0AAV4CFW5"/>
<gene>
    <name evidence="2" type="ORF">PoB_005689800</name>
</gene>
<dbReference type="Proteomes" id="UP000735302">
    <property type="component" value="Unassembled WGS sequence"/>
</dbReference>
<feature type="region of interest" description="Disordered" evidence="1">
    <location>
        <begin position="1"/>
        <end position="22"/>
    </location>
</feature>
<organism evidence="2 3">
    <name type="scientific">Plakobranchus ocellatus</name>
    <dbReference type="NCBI Taxonomy" id="259542"/>
    <lineage>
        <taxon>Eukaryota</taxon>
        <taxon>Metazoa</taxon>
        <taxon>Spiralia</taxon>
        <taxon>Lophotrochozoa</taxon>
        <taxon>Mollusca</taxon>
        <taxon>Gastropoda</taxon>
        <taxon>Heterobranchia</taxon>
        <taxon>Euthyneura</taxon>
        <taxon>Panpulmonata</taxon>
        <taxon>Sacoglossa</taxon>
        <taxon>Placobranchoidea</taxon>
        <taxon>Plakobranchidae</taxon>
        <taxon>Plakobranchus</taxon>
    </lineage>
</organism>
<accession>A0AAV4CFW5</accession>
<dbReference type="EMBL" id="BLXT01006233">
    <property type="protein sequence ID" value="GFO30393.1"/>
    <property type="molecule type" value="Genomic_DNA"/>
</dbReference>
<sequence length="100" mass="10971">MIGQPSSYLSSDHLDRAGLDSGVAGRRGEMRTLPFTASYSLGKRIACHHAIPSPFWSSPNCSDAITRETALWWKKETGHFVTTVVACPVLLREVDLSPKV</sequence>
<comment type="caution">
    <text evidence="2">The sequence shown here is derived from an EMBL/GenBank/DDBJ whole genome shotgun (WGS) entry which is preliminary data.</text>
</comment>
<proteinExistence type="predicted"/>
<name>A0AAV4CFW5_9GAST</name>
<evidence type="ECO:0000313" key="2">
    <source>
        <dbReference type="EMBL" id="GFO30393.1"/>
    </source>
</evidence>
<feature type="compositionally biased region" description="Polar residues" evidence="1">
    <location>
        <begin position="1"/>
        <end position="10"/>
    </location>
</feature>
<evidence type="ECO:0000256" key="1">
    <source>
        <dbReference type="SAM" id="MobiDB-lite"/>
    </source>
</evidence>
<reference evidence="2 3" key="1">
    <citation type="journal article" date="2021" name="Elife">
        <title>Chloroplast acquisition without the gene transfer in kleptoplastic sea slugs, Plakobranchus ocellatus.</title>
        <authorList>
            <person name="Maeda T."/>
            <person name="Takahashi S."/>
            <person name="Yoshida T."/>
            <person name="Shimamura S."/>
            <person name="Takaki Y."/>
            <person name="Nagai Y."/>
            <person name="Toyoda A."/>
            <person name="Suzuki Y."/>
            <person name="Arimoto A."/>
            <person name="Ishii H."/>
            <person name="Satoh N."/>
            <person name="Nishiyama T."/>
            <person name="Hasebe M."/>
            <person name="Maruyama T."/>
            <person name="Minagawa J."/>
            <person name="Obokata J."/>
            <person name="Shigenobu S."/>
        </authorList>
    </citation>
    <scope>NUCLEOTIDE SEQUENCE [LARGE SCALE GENOMIC DNA]</scope>
</reference>